<reference evidence="2 3" key="1">
    <citation type="journal article" date="2010" name="J. Bacteriol.">
        <title>Genome sequence of Lentisphaera araneosa HTCC2155T, the type species of the order Lentisphaerales in the phylum Lentisphaerae.</title>
        <authorList>
            <person name="Thrash J.C."/>
            <person name="Cho J.C."/>
            <person name="Vergin K.L."/>
            <person name="Morris R.M."/>
            <person name="Giovannoni S.J."/>
        </authorList>
    </citation>
    <scope>NUCLEOTIDE SEQUENCE [LARGE SCALE GENOMIC DNA]</scope>
    <source>
        <strain evidence="2 3">HTCC2155</strain>
    </source>
</reference>
<dbReference type="NCBIfam" id="TIGR02532">
    <property type="entry name" value="IV_pilin_GFxxxE"/>
    <property type="match status" value="1"/>
</dbReference>
<keyword evidence="3" id="KW-1185">Reference proteome</keyword>
<dbReference type="SUPFAM" id="SSF54523">
    <property type="entry name" value="Pili subunits"/>
    <property type="match status" value="1"/>
</dbReference>
<dbReference type="PANTHER" id="PTHR30093">
    <property type="entry name" value="GENERAL SECRETION PATHWAY PROTEIN G"/>
    <property type="match status" value="1"/>
</dbReference>
<organism evidence="2 3">
    <name type="scientific">Lentisphaera araneosa HTCC2155</name>
    <dbReference type="NCBI Taxonomy" id="313628"/>
    <lineage>
        <taxon>Bacteria</taxon>
        <taxon>Pseudomonadati</taxon>
        <taxon>Lentisphaerota</taxon>
        <taxon>Lentisphaeria</taxon>
        <taxon>Lentisphaerales</taxon>
        <taxon>Lentisphaeraceae</taxon>
        <taxon>Lentisphaera</taxon>
    </lineage>
</organism>
<keyword evidence="1" id="KW-0472">Membrane</keyword>
<gene>
    <name evidence="2" type="ORF">LNTAR_25060</name>
</gene>
<dbReference type="STRING" id="313628.LNTAR_25060"/>
<accession>A6DRT9</accession>
<evidence type="ECO:0000256" key="1">
    <source>
        <dbReference type="SAM" id="Phobius"/>
    </source>
</evidence>
<dbReference type="InterPro" id="IPR045584">
    <property type="entry name" value="Pilin-like"/>
</dbReference>
<dbReference type="OrthoDB" id="243674at2"/>
<name>A6DRT9_9BACT</name>
<evidence type="ECO:0000313" key="2">
    <source>
        <dbReference type="EMBL" id="EDM25624.1"/>
    </source>
</evidence>
<proteinExistence type="predicted"/>
<dbReference type="EMBL" id="ABCK01000026">
    <property type="protein sequence ID" value="EDM25624.1"/>
    <property type="molecule type" value="Genomic_DNA"/>
</dbReference>
<protein>
    <submittedName>
        <fullName evidence="2">Uncharacterized protein</fullName>
    </submittedName>
</protein>
<comment type="caution">
    <text evidence="2">The sequence shown here is derived from an EMBL/GenBank/DDBJ whole genome shotgun (WGS) entry which is preliminary data.</text>
</comment>
<dbReference type="Gene3D" id="3.30.700.10">
    <property type="entry name" value="Glycoprotein, Type 4 Pilin"/>
    <property type="match status" value="1"/>
</dbReference>
<keyword evidence="1" id="KW-0812">Transmembrane</keyword>
<evidence type="ECO:0000313" key="3">
    <source>
        <dbReference type="Proteomes" id="UP000004947"/>
    </source>
</evidence>
<dbReference type="AlphaFoldDB" id="A6DRT9"/>
<feature type="transmembrane region" description="Helical" evidence="1">
    <location>
        <begin position="7"/>
        <end position="29"/>
    </location>
</feature>
<dbReference type="RefSeq" id="WP_007280557.1">
    <property type="nucleotide sequence ID" value="NZ_ABCK01000026.1"/>
</dbReference>
<keyword evidence="1" id="KW-1133">Transmembrane helix</keyword>
<sequence length="209" mass="23191">MKKKFSLIELLVVIAIIGILASIILPVLGNARDSAIRTSCKNKLKQATLANFMYADDNNQYVFPSTNGSIKWNKQLFESGYLSKSGLKTDNHPFHCPSGVTFQWNYETNYSMNKNLTLASGSNVPKSLASTHSSKTLFMIDGYNKSNVIWPANLKDENKVIKDTATKRMARHDGKLNITYVDGHLESLDGNQALSIGNNSNNSSQLWTP</sequence>
<dbReference type="eggNOG" id="COG2165">
    <property type="taxonomic scope" value="Bacteria"/>
</dbReference>
<dbReference type="Proteomes" id="UP000004947">
    <property type="component" value="Unassembled WGS sequence"/>
</dbReference>
<dbReference type="InterPro" id="IPR012902">
    <property type="entry name" value="N_methyl_site"/>
</dbReference>